<dbReference type="OrthoDB" id="135231at2"/>
<evidence type="ECO:0000313" key="5">
    <source>
        <dbReference type="EMBL" id="SNR16936.1"/>
    </source>
</evidence>
<dbReference type="Pfam" id="PF12833">
    <property type="entry name" value="HTH_18"/>
    <property type="match status" value="1"/>
</dbReference>
<reference evidence="5 6" key="1">
    <citation type="submission" date="2017-07" db="EMBL/GenBank/DDBJ databases">
        <authorList>
            <person name="Sun Z.S."/>
            <person name="Albrecht U."/>
            <person name="Echele G."/>
            <person name="Lee C.C."/>
        </authorList>
    </citation>
    <scope>NUCLEOTIDE SEQUENCE [LARGE SCALE GENOMIC DNA]</scope>
    <source>
        <strain evidence="6">type strain: KCTC 22618</strain>
    </source>
</reference>
<organism evidence="5 6">
    <name type="scientific">Tenacibaculum jejuense</name>
    <dbReference type="NCBI Taxonomy" id="584609"/>
    <lineage>
        <taxon>Bacteria</taxon>
        <taxon>Pseudomonadati</taxon>
        <taxon>Bacteroidota</taxon>
        <taxon>Flavobacteriia</taxon>
        <taxon>Flavobacteriales</taxon>
        <taxon>Flavobacteriaceae</taxon>
        <taxon>Tenacibaculum</taxon>
    </lineage>
</organism>
<dbReference type="Proteomes" id="UP000215214">
    <property type="component" value="Chromosome TJEJU"/>
</dbReference>
<dbReference type="Gene3D" id="1.10.10.60">
    <property type="entry name" value="Homeodomain-like"/>
    <property type="match status" value="1"/>
</dbReference>
<gene>
    <name evidence="5" type="ORF">TJEJU_3285</name>
</gene>
<dbReference type="SUPFAM" id="SSF46689">
    <property type="entry name" value="Homeodomain-like"/>
    <property type="match status" value="1"/>
</dbReference>
<dbReference type="PROSITE" id="PS01124">
    <property type="entry name" value="HTH_ARAC_FAMILY_2"/>
    <property type="match status" value="1"/>
</dbReference>
<feature type="domain" description="HTH araC/xylS-type" evidence="4">
    <location>
        <begin position="455"/>
        <end position="554"/>
    </location>
</feature>
<dbReference type="GO" id="GO:0003700">
    <property type="term" value="F:DNA-binding transcription factor activity"/>
    <property type="evidence" value="ECO:0007669"/>
    <property type="project" value="InterPro"/>
</dbReference>
<dbReference type="PRINTS" id="PR00032">
    <property type="entry name" value="HTHARAC"/>
</dbReference>
<dbReference type="InterPro" id="IPR018060">
    <property type="entry name" value="HTH_AraC"/>
</dbReference>
<keyword evidence="2" id="KW-0238">DNA-binding</keyword>
<sequence>MTPPITKYTKSQDINIAYQVFGSGSIDLVYIPGWVSNIDWMWSCPDLVEFLLELGKTFRVILFDKRGTGLSDRVVELSTLEERMEDITAVMDAVGSKKAVLFGHSEGGSVSALFSATYPNRVISLITFGIFAQRKQSENYPWAPSDEERQKLYHMIENNWCSGKMDLEILAPSKAKDIEFMTWLISYFRYGASPRAALKLTKMNTEVNIIAILKYIKVPTLIMQRTHDVDVKIAEGKFIAEHIKNAKFVEFTGSDHLFWLGNKEEVLLEMKNFISKNQSDFKPKKSLITLVFGQFLSSIQKNTTDKFLHEIVRNYGGSIVCSGEESFIVAFEVSGKAVKGAVALQENLKSSNIQSRIGLCMKEALRKEEVSLCKEDKDYLKLILSKVGINQVLVSQGIKYLLSGIAFEFIKETSIFNTNTQDICTFYKVERISQKPNLKKEKLSLHKLNSDSFVGDIFKIIHQHIEDDSFGIEKLSKSMGVSQRQLQRKIKELTKKSPTQLITSIRLKKAKETLISNDYTIAEVAFKFGFSTPSYFTRCFKKEFGVNPTTFQNKKNSEMVNLQFLMS</sequence>
<dbReference type="GO" id="GO:0043565">
    <property type="term" value="F:sequence-specific DNA binding"/>
    <property type="evidence" value="ECO:0007669"/>
    <property type="project" value="InterPro"/>
</dbReference>
<dbReference type="Pfam" id="PF00561">
    <property type="entry name" value="Abhydrolase_1"/>
    <property type="match status" value="1"/>
</dbReference>
<dbReference type="PANTHER" id="PTHR43433:SF8">
    <property type="entry name" value="BIFUNCTIONAL LIPASE_ADENYLATE CYCLASE LIPJ"/>
    <property type="match status" value="1"/>
</dbReference>
<dbReference type="InterPro" id="IPR000073">
    <property type="entry name" value="AB_hydrolase_1"/>
</dbReference>
<keyword evidence="5" id="KW-0378">Hydrolase</keyword>
<dbReference type="PANTHER" id="PTHR43433">
    <property type="entry name" value="HYDROLASE, ALPHA/BETA FOLD FAMILY PROTEIN"/>
    <property type="match status" value="1"/>
</dbReference>
<dbReference type="EMBL" id="LT899436">
    <property type="protein sequence ID" value="SNR16936.1"/>
    <property type="molecule type" value="Genomic_DNA"/>
</dbReference>
<dbReference type="InterPro" id="IPR018062">
    <property type="entry name" value="HTH_AraC-typ_CS"/>
</dbReference>
<dbReference type="SMART" id="SM00342">
    <property type="entry name" value="HTH_ARAC"/>
    <property type="match status" value="1"/>
</dbReference>
<dbReference type="Gene3D" id="3.40.50.1820">
    <property type="entry name" value="alpha/beta hydrolase"/>
    <property type="match status" value="1"/>
</dbReference>
<dbReference type="AlphaFoldDB" id="A0A238UD42"/>
<dbReference type="SUPFAM" id="SSF53474">
    <property type="entry name" value="alpha/beta-Hydrolases"/>
    <property type="match status" value="1"/>
</dbReference>
<dbReference type="GO" id="GO:0016787">
    <property type="term" value="F:hydrolase activity"/>
    <property type="evidence" value="ECO:0007669"/>
    <property type="project" value="UniProtKB-KW"/>
</dbReference>
<keyword evidence="1" id="KW-0805">Transcription regulation</keyword>
<dbReference type="KEGG" id="tje:TJEJU_3285"/>
<evidence type="ECO:0000256" key="3">
    <source>
        <dbReference type="ARBA" id="ARBA00023163"/>
    </source>
</evidence>
<dbReference type="InterPro" id="IPR029058">
    <property type="entry name" value="AB_hydrolase_fold"/>
</dbReference>
<proteinExistence type="predicted"/>
<dbReference type="InterPro" id="IPR050471">
    <property type="entry name" value="AB_hydrolase"/>
</dbReference>
<accession>A0A238UD42</accession>
<dbReference type="PROSITE" id="PS00041">
    <property type="entry name" value="HTH_ARAC_FAMILY_1"/>
    <property type="match status" value="1"/>
</dbReference>
<name>A0A238UD42_9FLAO</name>
<dbReference type="RefSeq" id="WP_095073832.1">
    <property type="nucleotide sequence ID" value="NZ_LT899436.1"/>
</dbReference>
<evidence type="ECO:0000256" key="1">
    <source>
        <dbReference type="ARBA" id="ARBA00023015"/>
    </source>
</evidence>
<evidence type="ECO:0000256" key="2">
    <source>
        <dbReference type="ARBA" id="ARBA00023125"/>
    </source>
</evidence>
<keyword evidence="6" id="KW-1185">Reference proteome</keyword>
<dbReference type="InterPro" id="IPR009057">
    <property type="entry name" value="Homeodomain-like_sf"/>
</dbReference>
<evidence type="ECO:0000259" key="4">
    <source>
        <dbReference type="PROSITE" id="PS01124"/>
    </source>
</evidence>
<evidence type="ECO:0000313" key="6">
    <source>
        <dbReference type="Proteomes" id="UP000215214"/>
    </source>
</evidence>
<dbReference type="InterPro" id="IPR020449">
    <property type="entry name" value="Tscrpt_reg_AraC-type_HTH"/>
</dbReference>
<dbReference type="PRINTS" id="PR00111">
    <property type="entry name" value="ABHYDROLASE"/>
</dbReference>
<protein>
    <submittedName>
        <fullName evidence="5">Putative hydrolase</fullName>
    </submittedName>
</protein>
<keyword evidence="3" id="KW-0804">Transcription</keyword>